<evidence type="ECO:0000313" key="1">
    <source>
        <dbReference type="EMBL" id="HCY82038.1"/>
    </source>
</evidence>
<evidence type="ECO:0008006" key="3">
    <source>
        <dbReference type="Google" id="ProtNLM"/>
    </source>
</evidence>
<proteinExistence type="predicted"/>
<dbReference type="AlphaFoldDB" id="A0A3D6BSX0"/>
<organism evidence="1 2">
    <name type="scientific">Xanthomarina gelatinilytica</name>
    <dbReference type="NCBI Taxonomy" id="1137281"/>
    <lineage>
        <taxon>Bacteria</taxon>
        <taxon>Pseudomonadati</taxon>
        <taxon>Bacteroidota</taxon>
        <taxon>Flavobacteriia</taxon>
        <taxon>Flavobacteriales</taxon>
        <taxon>Flavobacteriaceae</taxon>
        <taxon>Xanthomarina</taxon>
    </lineage>
</organism>
<dbReference type="EMBL" id="DPRK01000175">
    <property type="protein sequence ID" value="HCY82038.1"/>
    <property type="molecule type" value="Genomic_DNA"/>
</dbReference>
<accession>A0A3D6BSX0</accession>
<reference evidence="1 2" key="1">
    <citation type="journal article" date="2018" name="Nat. Biotechnol.">
        <title>A standardized bacterial taxonomy based on genome phylogeny substantially revises the tree of life.</title>
        <authorList>
            <person name="Parks D.H."/>
            <person name="Chuvochina M."/>
            <person name="Waite D.W."/>
            <person name="Rinke C."/>
            <person name="Skarshewski A."/>
            <person name="Chaumeil P.A."/>
            <person name="Hugenholtz P."/>
        </authorList>
    </citation>
    <scope>NUCLEOTIDE SEQUENCE [LARGE SCALE GENOMIC DNA]</scope>
    <source>
        <strain evidence="1">UBA10227</strain>
    </source>
</reference>
<name>A0A3D6BSX0_9FLAO</name>
<protein>
    <recommendedName>
        <fullName evidence="3">DUF1599 domain-containing protein</fullName>
    </recommendedName>
</protein>
<gene>
    <name evidence="1" type="ORF">DHV22_10770</name>
</gene>
<comment type="caution">
    <text evidence="1">The sequence shown here is derived from an EMBL/GenBank/DDBJ whole genome shotgun (WGS) entry which is preliminary data.</text>
</comment>
<dbReference type="Proteomes" id="UP000263268">
    <property type="component" value="Unassembled WGS sequence"/>
</dbReference>
<sequence length="145" mass="16687">MIDAHKKESITIINEAVALQLRKSNDYQNGKSWIKQADYYPRGVLTMLDIVYAKVLRMYSVVEAMQNDPNYEPNFESIEDSCKDLINYASFIGAYCRGGIEGQDPNKDFLNRNKPDIMKQATTQSTKYNRNLNHVSETEDDENGY</sequence>
<evidence type="ECO:0000313" key="2">
    <source>
        <dbReference type="Proteomes" id="UP000263268"/>
    </source>
</evidence>